<sequence>MRLTAVLCRGKRTYRDKLEYLRKYFWRHVVSNMEVDRLRVPDRALRNKKFPFSQAEDMFTSTRYEDALAKEIEIGVSPEEAERISQERLSRLEHWSPYRHDPRYHPKEQEPTLMFSAKRRFTKGLDQASLLTNTVVIEGSPPMMKNLNETLDTFILNNTGISGTTCTSDHGDKWPESLRSAVERAIMHAHVWHTEETKLPRRFCPELPIWKHKTEFGIHPQNVTRFLFHNLFRVLDLQVPQLLNHLGMATGSADSSVSTLPERWTTRDRLLETHFFYGDPGRRVGFAENQDLVIYGTKPIRPFHPLDAGFILDLNATHPPPLSVLGPMSPLIDLESTHYYLDESSDGWVKNAHRPYPHPHLITVNHSLPSVWSDFLEPEAEPITAEQRQAIALMHCFAAAVAHAHHLGYLSGTDLPAPICLDAVCSDGVWFDFVSLQLNTLRVPDTSQSNYPSDRVRNVAWVDGSRRLFDKIVPRRSRLRNTKYRDLDMHVFSRLATSYLWGLVGHHMNMQHTQADAKESVASG</sequence>
<dbReference type="GO" id="GO:0006412">
    <property type="term" value="P:translation"/>
    <property type="evidence" value="ECO:0007669"/>
    <property type="project" value="InterPro"/>
</dbReference>
<dbReference type="STRING" id="46835.A0A504ZC50"/>
<dbReference type="AlphaFoldDB" id="A0A504ZC50"/>
<proteinExistence type="inferred from homology"/>
<keyword evidence="10" id="KW-1185">Reference proteome</keyword>
<evidence type="ECO:0000256" key="2">
    <source>
        <dbReference type="ARBA" id="ARBA00022946"/>
    </source>
</evidence>
<dbReference type="Proteomes" id="UP000316759">
    <property type="component" value="Unassembled WGS sequence"/>
</dbReference>
<keyword evidence="3 9" id="KW-0689">Ribosomal protein</keyword>
<evidence type="ECO:0000313" key="10">
    <source>
        <dbReference type="Proteomes" id="UP000316759"/>
    </source>
</evidence>
<evidence type="ECO:0000256" key="8">
    <source>
        <dbReference type="ARBA" id="ARBA00041617"/>
    </source>
</evidence>
<dbReference type="EMBL" id="SUNJ01001382">
    <property type="protein sequence ID" value="TPP66820.1"/>
    <property type="molecule type" value="Genomic_DNA"/>
</dbReference>
<gene>
    <name evidence="9" type="ORF">FGIG_04907</name>
</gene>
<dbReference type="GO" id="GO:0005739">
    <property type="term" value="C:mitochondrion"/>
    <property type="evidence" value="ECO:0007669"/>
    <property type="project" value="UniProtKB-SubCell"/>
</dbReference>
<reference evidence="9 10" key="1">
    <citation type="submission" date="2019-04" db="EMBL/GenBank/DDBJ databases">
        <title>Annotation for the trematode Fasciola gigantica.</title>
        <authorList>
            <person name="Choi Y.-J."/>
        </authorList>
    </citation>
    <scope>NUCLEOTIDE SEQUENCE [LARGE SCALE GENOMIC DNA]</scope>
    <source>
        <strain evidence="9">Uganda_cow_1</strain>
    </source>
</reference>
<dbReference type="InterPro" id="IPR052482">
    <property type="entry name" value="mtLSU_mL37"/>
</dbReference>
<dbReference type="PANTHER" id="PTHR15889:SF2">
    <property type="entry name" value="LARGE RIBOSOMAL SUBUNIT PROTEIN ML37"/>
    <property type="match status" value="1"/>
</dbReference>
<keyword evidence="5" id="KW-0687">Ribonucleoprotein</keyword>
<dbReference type="GO" id="GO:0003735">
    <property type="term" value="F:structural constituent of ribosome"/>
    <property type="evidence" value="ECO:0007669"/>
    <property type="project" value="InterPro"/>
</dbReference>
<evidence type="ECO:0000256" key="5">
    <source>
        <dbReference type="ARBA" id="ARBA00023274"/>
    </source>
</evidence>
<dbReference type="GO" id="GO:1990904">
    <property type="term" value="C:ribonucleoprotein complex"/>
    <property type="evidence" value="ECO:0007669"/>
    <property type="project" value="UniProtKB-KW"/>
</dbReference>
<dbReference type="InterPro" id="IPR010793">
    <property type="entry name" value="Ribosomal_mL37/mL65"/>
</dbReference>
<evidence type="ECO:0000256" key="7">
    <source>
        <dbReference type="ARBA" id="ARBA00039442"/>
    </source>
</evidence>
<name>A0A504ZC50_FASGI</name>
<accession>A0A504ZC50</accession>
<dbReference type="PANTHER" id="PTHR15889">
    <property type="entry name" value="MITOCHONDRIAL RIBOSOMAL PROTEIN L37"/>
    <property type="match status" value="1"/>
</dbReference>
<evidence type="ECO:0000256" key="3">
    <source>
        <dbReference type="ARBA" id="ARBA00022980"/>
    </source>
</evidence>
<organism evidence="9 10">
    <name type="scientific">Fasciola gigantica</name>
    <name type="common">Giant liver fluke</name>
    <dbReference type="NCBI Taxonomy" id="46835"/>
    <lineage>
        <taxon>Eukaryota</taxon>
        <taxon>Metazoa</taxon>
        <taxon>Spiralia</taxon>
        <taxon>Lophotrochozoa</taxon>
        <taxon>Platyhelminthes</taxon>
        <taxon>Trematoda</taxon>
        <taxon>Digenea</taxon>
        <taxon>Plagiorchiida</taxon>
        <taxon>Echinostomata</taxon>
        <taxon>Echinostomatoidea</taxon>
        <taxon>Fasciolidae</taxon>
        <taxon>Fasciola</taxon>
    </lineage>
</organism>
<evidence type="ECO:0000256" key="6">
    <source>
        <dbReference type="ARBA" id="ARBA00037985"/>
    </source>
</evidence>
<keyword evidence="2" id="KW-0809">Transit peptide</keyword>
<comment type="subcellular location">
    <subcellularLocation>
        <location evidence="1">Mitochondrion</location>
    </subcellularLocation>
</comment>
<evidence type="ECO:0000256" key="4">
    <source>
        <dbReference type="ARBA" id="ARBA00023128"/>
    </source>
</evidence>
<evidence type="ECO:0000313" key="9">
    <source>
        <dbReference type="EMBL" id="TPP66820.1"/>
    </source>
</evidence>
<dbReference type="GO" id="GO:0005840">
    <property type="term" value="C:ribosome"/>
    <property type="evidence" value="ECO:0007669"/>
    <property type="project" value="UniProtKB-KW"/>
</dbReference>
<dbReference type="Pfam" id="PF07147">
    <property type="entry name" value="PDCD9"/>
    <property type="match status" value="1"/>
</dbReference>
<keyword evidence="4" id="KW-0496">Mitochondrion</keyword>
<dbReference type="OrthoDB" id="5835618at2759"/>
<comment type="caution">
    <text evidence="9">The sequence shown here is derived from an EMBL/GenBank/DDBJ whole genome shotgun (WGS) entry which is preliminary data.</text>
</comment>
<evidence type="ECO:0000256" key="1">
    <source>
        <dbReference type="ARBA" id="ARBA00004173"/>
    </source>
</evidence>
<protein>
    <recommendedName>
        <fullName evidence="7">Large ribosomal subunit protein mL37</fullName>
    </recommendedName>
    <alternativeName>
        <fullName evidence="8">39S ribosomal protein L37, mitochondrial</fullName>
    </alternativeName>
</protein>
<comment type="similarity">
    <text evidence="6">Belongs to the mitochondrion-specific ribosomal protein mL37 family.</text>
</comment>